<dbReference type="SUPFAM" id="SSF53213">
    <property type="entry name" value="LigB-like"/>
    <property type="match status" value="1"/>
</dbReference>
<feature type="domain" description="Extradiol ring-cleavage dioxygenase class III enzyme subunit B" evidence="2">
    <location>
        <begin position="11"/>
        <end position="270"/>
    </location>
</feature>
<dbReference type="Pfam" id="PF02900">
    <property type="entry name" value="LigB"/>
    <property type="match status" value="1"/>
</dbReference>
<dbReference type="EMBL" id="AP025523">
    <property type="protein sequence ID" value="BDE07225.1"/>
    <property type="molecule type" value="Genomic_DNA"/>
</dbReference>
<dbReference type="RefSeq" id="WP_317994835.1">
    <property type="nucleotide sequence ID" value="NZ_AP025523.1"/>
</dbReference>
<reference evidence="3 4" key="1">
    <citation type="journal article" date="2022" name="ISME Commun">
        <title>Vulcanimicrobium alpinus gen. nov. sp. nov., the first cultivated representative of the candidate phylum 'Eremiobacterota', is a metabolically versatile aerobic anoxygenic phototroph.</title>
        <authorList>
            <person name="Yabe S."/>
            <person name="Muto K."/>
            <person name="Abe K."/>
            <person name="Yokota A."/>
            <person name="Staudigel H."/>
            <person name="Tebo B.M."/>
        </authorList>
    </citation>
    <scope>NUCLEOTIDE SEQUENCE [LARGE SCALE GENOMIC DNA]</scope>
    <source>
        <strain evidence="3 4">WC8-2</strain>
    </source>
</reference>
<organism evidence="3 4">
    <name type="scientific">Vulcanimicrobium alpinum</name>
    <dbReference type="NCBI Taxonomy" id="3016050"/>
    <lineage>
        <taxon>Bacteria</taxon>
        <taxon>Bacillati</taxon>
        <taxon>Vulcanimicrobiota</taxon>
        <taxon>Vulcanimicrobiia</taxon>
        <taxon>Vulcanimicrobiales</taxon>
        <taxon>Vulcanimicrobiaceae</taxon>
        <taxon>Vulcanimicrobium</taxon>
    </lineage>
</organism>
<evidence type="ECO:0000256" key="1">
    <source>
        <dbReference type="ARBA" id="ARBA00023002"/>
    </source>
</evidence>
<protein>
    <submittedName>
        <fullName evidence="3">Dioxygenase</fullName>
    </submittedName>
</protein>
<gene>
    <name evidence="3" type="ORF">WPS_25010</name>
</gene>
<keyword evidence="3" id="KW-0223">Dioxygenase</keyword>
<evidence type="ECO:0000313" key="3">
    <source>
        <dbReference type="EMBL" id="BDE07225.1"/>
    </source>
</evidence>
<dbReference type="KEGG" id="vab:WPS_25010"/>
<dbReference type="AlphaFoldDB" id="A0AAN1XYF6"/>
<dbReference type="PANTHER" id="PTHR30096">
    <property type="entry name" value="4,5-DOPA DIOXYGENASE EXTRADIOL-LIKE PROTEIN"/>
    <property type="match status" value="1"/>
</dbReference>
<dbReference type="Proteomes" id="UP001317532">
    <property type="component" value="Chromosome"/>
</dbReference>
<dbReference type="PANTHER" id="PTHR30096:SF9">
    <property type="entry name" value="4-HYDROXYPHENYLACETATE CATABOLISM PROTEIN"/>
    <property type="match status" value="1"/>
</dbReference>
<dbReference type="GO" id="GO:0016702">
    <property type="term" value="F:oxidoreductase activity, acting on single donors with incorporation of molecular oxygen, incorporation of two atoms of oxygen"/>
    <property type="evidence" value="ECO:0007669"/>
    <property type="project" value="UniProtKB-ARBA"/>
</dbReference>
<evidence type="ECO:0000313" key="4">
    <source>
        <dbReference type="Proteomes" id="UP001317532"/>
    </source>
</evidence>
<dbReference type="InterPro" id="IPR004183">
    <property type="entry name" value="Xdiol_dOase_suB"/>
</dbReference>
<proteinExistence type="predicted"/>
<keyword evidence="1" id="KW-0560">Oxidoreductase</keyword>
<keyword evidence="4" id="KW-1185">Reference proteome</keyword>
<name>A0AAN1XYF6_UNVUL</name>
<dbReference type="GO" id="GO:0008198">
    <property type="term" value="F:ferrous iron binding"/>
    <property type="evidence" value="ECO:0007669"/>
    <property type="project" value="InterPro"/>
</dbReference>
<evidence type="ECO:0000259" key="2">
    <source>
        <dbReference type="Pfam" id="PF02900"/>
    </source>
</evidence>
<sequence length="292" mass="32100">MSAAGAIVAGLFSTHVPRLMILDPDARRAYMGRTVTTFYDALDRIRHERIAALDFDTFVVVDTHWHTTLEFVINAHARHDGVYTSDEIPWMIHEYAYDYPGDPELAALIAAEAQARGVPVQAAAHRGLPIHYGTLNPMHYYNPGPAKHRVLPVSVCDTAEVAPNLRFGEALAAAVAKSGRRVLLVASGGMSHRFWPLAVIRERASADPADISDPALRAFDERIMGWWRDGDHAAVLSVADEFRRTCSPEGRFAHYLVLAGAHGGAAWRARGEQFGRYEAAIGTGQANFWFAG</sequence>
<accession>A0AAN1XYF6</accession>
<dbReference type="Gene3D" id="3.40.830.10">
    <property type="entry name" value="LigB-like"/>
    <property type="match status" value="1"/>
</dbReference>